<dbReference type="EMBL" id="CADCUR010000302">
    <property type="protein sequence ID" value="CAA9430015.1"/>
    <property type="molecule type" value="Genomic_DNA"/>
</dbReference>
<evidence type="ECO:0000313" key="2">
    <source>
        <dbReference type="EMBL" id="CAA9430015.1"/>
    </source>
</evidence>
<reference evidence="2" key="1">
    <citation type="submission" date="2020-02" db="EMBL/GenBank/DDBJ databases">
        <authorList>
            <person name="Meier V. D."/>
        </authorList>
    </citation>
    <scope>NUCLEOTIDE SEQUENCE</scope>
    <source>
        <strain evidence="2">AVDCRST_MAG74</strain>
    </source>
</reference>
<gene>
    <name evidence="2" type="ORF">AVDCRST_MAG74-3628</name>
</gene>
<keyword evidence="1" id="KW-0472">Membrane</keyword>
<sequence>MPAAKSLAAFAMLIGIYWLPPRLKVDFINWAGGGALIAICLFLIDPGVLNLISILLLSAYFLSRIK</sequence>
<dbReference type="AlphaFoldDB" id="A0A6J4Q197"/>
<evidence type="ECO:0000256" key="1">
    <source>
        <dbReference type="SAM" id="Phobius"/>
    </source>
</evidence>
<accession>A0A6J4Q197</accession>
<organism evidence="2">
    <name type="scientific">uncultured Pyrinomonadaceae bacterium</name>
    <dbReference type="NCBI Taxonomy" id="2283094"/>
    <lineage>
        <taxon>Bacteria</taxon>
        <taxon>Pseudomonadati</taxon>
        <taxon>Acidobacteriota</taxon>
        <taxon>Blastocatellia</taxon>
        <taxon>Blastocatellales</taxon>
        <taxon>Pyrinomonadaceae</taxon>
        <taxon>environmental samples</taxon>
    </lineage>
</organism>
<keyword evidence="1" id="KW-0812">Transmembrane</keyword>
<proteinExistence type="predicted"/>
<protein>
    <recommendedName>
        <fullName evidence="3">Chromate transport protein ChrA</fullName>
    </recommendedName>
</protein>
<keyword evidence="1" id="KW-1133">Transmembrane helix</keyword>
<evidence type="ECO:0008006" key="3">
    <source>
        <dbReference type="Google" id="ProtNLM"/>
    </source>
</evidence>
<name>A0A6J4Q197_9BACT</name>
<feature type="transmembrane region" description="Helical" evidence="1">
    <location>
        <begin position="34"/>
        <end position="62"/>
    </location>
</feature>